<feature type="transmembrane region" description="Helical" evidence="1">
    <location>
        <begin position="20"/>
        <end position="42"/>
    </location>
</feature>
<dbReference type="Proteomes" id="UP000219994">
    <property type="component" value="Unassembled WGS sequence"/>
</dbReference>
<evidence type="ECO:0000256" key="1">
    <source>
        <dbReference type="SAM" id="Phobius"/>
    </source>
</evidence>
<keyword evidence="1" id="KW-0472">Membrane</keyword>
<protein>
    <recommendedName>
        <fullName evidence="4">Peptidoglycan binding-like domain-containing protein</fullName>
    </recommendedName>
</protein>
<gene>
    <name evidence="2" type="ORF">B5766_12830</name>
</gene>
<organism evidence="2 3">
    <name type="scientific">Candidatus Lumbricidiphila eiseniae</name>
    <dbReference type="NCBI Taxonomy" id="1969409"/>
    <lineage>
        <taxon>Bacteria</taxon>
        <taxon>Bacillati</taxon>
        <taxon>Actinomycetota</taxon>
        <taxon>Actinomycetes</taxon>
        <taxon>Micrococcales</taxon>
        <taxon>Microbacteriaceae</taxon>
        <taxon>Candidatus Lumbricidiphila</taxon>
    </lineage>
</organism>
<evidence type="ECO:0008006" key="4">
    <source>
        <dbReference type="Google" id="ProtNLM"/>
    </source>
</evidence>
<name>A0A2A6FNZ3_9MICO</name>
<proteinExistence type="predicted"/>
<sequence>MVNAPLPRRNQVRRVQRPIVVVLTVVIVIVSLVGSFLLGRFVRPPDSVSIRSAQTPIAVWEPAVERVIDSRMTFAGTTSSGTISTITPLSPSAPAVVVRQGVNVGDVLRPGAFIGVVSGVPYWILNGPLPLYRDLNVGDSGDDVTAFQKSLVASGIQVRISGEVDSGTVAAIRRLFTAQRLTPPSAPIISASQFLTAPAATATVVERAEVSARLGDTTPLLKVRTGLPSVSFRVDTVTAQELKVDQTVSVNMSSGTVQAKIVTVGTFELGTGTQTPGHAMTAVCEDPACAGLTDGSAVTVLGPGSAEKSLAVPLIALREDAQGAYVLRRDETGKSAEGARIAVTVIHSGEGWVAVASTDLKPGDQVKVA</sequence>
<evidence type="ECO:0000313" key="3">
    <source>
        <dbReference type="Proteomes" id="UP000219994"/>
    </source>
</evidence>
<keyword evidence="1" id="KW-1133">Transmembrane helix</keyword>
<keyword evidence="1" id="KW-0812">Transmembrane</keyword>
<evidence type="ECO:0000313" key="2">
    <source>
        <dbReference type="EMBL" id="PDQ34113.1"/>
    </source>
</evidence>
<comment type="caution">
    <text evidence="2">The sequence shown here is derived from an EMBL/GenBank/DDBJ whole genome shotgun (WGS) entry which is preliminary data.</text>
</comment>
<reference evidence="3" key="1">
    <citation type="submission" date="2017-03" db="EMBL/GenBank/DDBJ databases">
        <authorList>
            <person name="Lund M.B."/>
        </authorList>
    </citation>
    <scope>NUCLEOTIDE SEQUENCE [LARGE SCALE GENOMIC DNA]</scope>
</reference>
<dbReference type="AlphaFoldDB" id="A0A2A6FNZ3"/>
<dbReference type="EMBL" id="NAEP01000069">
    <property type="protein sequence ID" value="PDQ34113.1"/>
    <property type="molecule type" value="Genomic_DNA"/>
</dbReference>
<accession>A0A2A6FNZ3</accession>